<keyword evidence="3" id="KW-1134">Transmembrane beta strand</keyword>
<name>A0ABU2WE45_9GAMM</name>
<evidence type="ECO:0000256" key="6">
    <source>
        <dbReference type="ARBA" id="ARBA00023136"/>
    </source>
</evidence>
<organism evidence="8 9">
    <name type="scientific">Banduia mediterranea</name>
    <dbReference type="NCBI Taxonomy" id="3075609"/>
    <lineage>
        <taxon>Bacteria</taxon>
        <taxon>Pseudomonadati</taxon>
        <taxon>Pseudomonadota</taxon>
        <taxon>Gammaproteobacteria</taxon>
        <taxon>Nevskiales</taxon>
        <taxon>Algiphilaceae</taxon>
        <taxon>Banduia</taxon>
    </lineage>
</organism>
<reference evidence="8 9" key="1">
    <citation type="submission" date="2023-09" db="EMBL/GenBank/DDBJ databases">
        <authorList>
            <person name="Rey-Velasco X."/>
        </authorList>
    </citation>
    <scope>NUCLEOTIDE SEQUENCE [LARGE SCALE GENOMIC DNA]</scope>
    <source>
        <strain evidence="8 9">W345</strain>
    </source>
</reference>
<comment type="caution">
    <text evidence="8">The sequence shown here is derived from an EMBL/GenBank/DDBJ whole genome shotgun (WGS) entry which is preliminary data.</text>
</comment>
<dbReference type="InterPro" id="IPR005017">
    <property type="entry name" value="OMPP1/FadL/TodX"/>
</dbReference>
<evidence type="ECO:0000313" key="8">
    <source>
        <dbReference type="EMBL" id="MDT0496146.1"/>
    </source>
</evidence>
<evidence type="ECO:0000256" key="4">
    <source>
        <dbReference type="ARBA" id="ARBA00022692"/>
    </source>
</evidence>
<evidence type="ECO:0000256" key="1">
    <source>
        <dbReference type="ARBA" id="ARBA00004571"/>
    </source>
</evidence>
<dbReference type="Pfam" id="PF03349">
    <property type="entry name" value="Toluene_X"/>
    <property type="match status" value="1"/>
</dbReference>
<dbReference type="RefSeq" id="WP_311363537.1">
    <property type="nucleotide sequence ID" value="NZ_JAVRIC010000002.1"/>
</dbReference>
<dbReference type="Proteomes" id="UP001254608">
    <property type="component" value="Unassembled WGS sequence"/>
</dbReference>
<evidence type="ECO:0000256" key="3">
    <source>
        <dbReference type="ARBA" id="ARBA00022452"/>
    </source>
</evidence>
<evidence type="ECO:0000256" key="2">
    <source>
        <dbReference type="ARBA" id="ARBA00008163"/>
    </source>
</evidence>
<keyword evidence="6" id="KW-0472">Membrane</keyword>
<dbReference type="EMBL" id="JAVRIC010000002">
    <property type="protein sequence ID" value="MDT0496146.1"/>
    <property type="molecule type" value="Genomic_DNA"/>
</dbReference>
<evidence type="ECO:0000313" key="9">
    <source>
        <dbReference type="Proteomes" id="UP001254608"/>
    </source>
</evidence>
<dbReference type="PANTHER" id="PTHR35093">
    <property type="entry name" value="OUTER MEMBRANE PROTEIN NMB0088-RELATED"/>
    <property type="match status" value="1"/>
</dbReference>
<keyword evidence="9" id="KW-1185">Reference proteome</keyword>
<keyword evidence="7" id="KW-0998">Cell outer membrane</keyword>
<keyword evidence="5" id="KW-0732">Signal</keyword>
<protein>
    <submittedName>
        <fullName evidence="8">Uncharacterized protein</fullName>
    </submittedName>
</protein>
<evidence type="ECO:0000256" key="7">
    <source>
        <dbReference type="ARBA" id="ARBA00023237"/>
    </source>
</evidence>
<comment type="subcellular location">
    <subcellularLocation>
        <location evidence="1">Cell outer membrane</location>
        <topology evidence="1">Multi-pass membrane protein</topology>
    </subcellularLocation>
</comment>
<proteinExistence type="inferred from homology"/>
<dbReference type="PANTHER" id="PTHR35093:SF8">
    <property type="entry name" value="OUTER MEMBRANE PROTEIN NMB0088-RELATED"/>
    <property type="match status" value="1"/>
</dbReference>
<evidence type="ECO:0000256" key="5">
    <source>
        <dbReference type="ARBA" id="ARBA00022729"/>
    </source>
</evidence>
<dbReference type="Gene3D" id="2.40.160.60">
    <property type="entry name" value="Outer membrane protein transport protein (OMPP1/FadL/TodX)"/>
    <property type="match status" value="2"/>
</dbReference>
<gene>
    <name evidence="8" type="ORF">RM530_02035</name>
</gene>
<sequence>MYAAPLSAANGISPLGTGAIQNGLAGAGTASAGDAFSVVRNPAAGAALTTQLAVSLDLALPNGRITAGASASDPGVFAFVPQTQRSVDGALPVPQFAYNRHLENGSAWGVSLSAAGLAAEAPHGSALFADSIPLLQAQCEGVLGGGAPLPGTSDRYGLCGNSVGTLQLQMYQLFLAAHYAHLFGRGLSLGVAPILSVQTLDARGFQALAKFSNNPQATSDNGDELSWGAGGRVGLLWQPTDHFGVGVAWQTRIRIRESEDYAGLLPGGSLDMPSSLHIGTILMPHPGHQLFVDVEHIRYEDSRPLSNPVEAQRLTDDCLLPRLIRIVTPGGQAPTASPACFGATTGPGLGWRNLTVYKVGYEYTHRRLSLRTGYAQSRRPMAADQALAAMVAPATSRRHLAVGLSWRSSARWRVDVMLQHALPERVEGRNPLSQIQPQLLPPAVEAGTEANDQPVLVELEVWQLGLSLSRTFGVVPAL</sequence>
<dbReference type="SUPFAM" id="SSF56935">
    <property type="entry name" value="Porins"/>
    <property type="match status" value="1"/>
</dbReference>
<accession>A0ABU2WE45</accession>
<comment type="similarity">
    <text evidence="2">Belongs to the OmpP1/FadL family.</text>
</comment>
<keyword evidence="4" id="KW-0812">Transmembrane</keyword>